<reference evidence="2 3" key="1">
    <citation type="submission" date="2018-02" db="EMBL/GenBank/DDBJ databases">
        <title>Draft genome sequences of Elsinoe sp., causing black scab on jojoba.</title>
        <authorList>
            <person name="Stodart B."/>
            <person name="Jeffress S."/>
            <person name="Ash G."/>
            <person name="Arun Chinnappa K."/>
        </authorList>
    </citation>
    <scope>NUCLEOTIDE SEQUENCE [LARGE SCALE GENOMIC DNA]</scope>
    <source>
        <strain evidence="2 3">Hillstone_2</strain>
    </source>
</reference>
<proteinExistence type="predicted"/>
<gene>
    <name evidence="2" type="ORF">C1H76_8102</name>
</gene>
<dbReference type="Proteomes" id="UP000308133">
    <property type="component" value="Unassembled WGS sequence"/>
</dbReference>
<evidence type="ECO:0000313" key="2">
    <source>
        <dbReference type="EMBL" id="TKX19904.1"/>
    </source>
</evidence>
<comment type="caution">
    <text evidence="2">The sequence shown here is derived from an EMBL/GenBank/DDBJ whole genome shotgun (WGS) entry which is preliminary data.</text>
</comment>
<dbReference type="EMBL" id="PTQR01000106">
    <property type="protein sequence ID" value="TKX19904.1"/>
    <property type="molecule type" value="Genomic_DNA"/>
</dbReference>
<feature type="compositionally biased region" description="Polar residues" evidence="1">
    <location>
        <begin position="118"/>
        <end position="159"/>
    </location>
</feature>
<name>A0A4U7AW33_9PEZI</name>
<sequence>MSSMACDPLRGNKDAAKSNRHVAIVQELAAIAPTTAILGLERLVAYKSAYQHLQDLHKEVHRFLDLTPPRAMATRHLSRSKARNLAAHFEQLSQRLRQEVMSEVRRVTEARITTRLSGISNQSAGNPTVNSSRVPNAVDSSTGFSPEASNDQQNVQLHPSSHDSRNTGQYREICHGLFIDEDRSDVTTCYENYVANSHFRSWLDLILRMSS</sequence>
<evidence type="ECO:0000256" key="1">
    <source>
        <dbReference type="SAM" id="MobiDB-lite"/>
    </source>
</evidence>
<evidence type="ECO:0000313" key="3">
    <source>
        <dbReference type="Proteomes" id="UP000308133"/>
    </source>
</evidence>
<accession>A0A4U7AW33</accession>
<dbReference type="AlphaFoldDB" id="A0A4U7AW33"/>
<feature type="region of interest" description="Disordered" evidence="1">
    <location>
        <begin position="118"/>
        <end position="167"/>
    </location>
</feature>
<protein>
    <submittedName>
        <fullName evidence="2">Uncharacterized protein</fullName>
    </submittedName>
</protein>
<organism evidence="2 3">
    <name type="scientific">Elsinoe australis</name>
    <dbReference type="NCBI Taxonomy" id="40998"/>
    <lineage>
        <taxon>Eukaryota</taxon>
        <taxon>Fungi</taxon>
        <taxon>Dikarya</taxon>
        <taxon>Ascomycota</taxon>
        <taxon>Pezizomycotina</taxon>
        <taxon>Dothideomycetes</taxon>
        <taxon>Dothideomycetidae</taxon>
        <taxon>Myriangiales</taxon>
        <taxon>Elsinoaceae</taxon>
        <taxon>Elsinoe</taxon>
    </lineage>
</organism>